<evidence type="ECO:0000313" key="2">
    <source>
        <dbReference type="Proteomes" id="UP001430149"/>
    </source>
</evidence>
<accession>A0ABS2JYB1</accession>
<dbReference type="RefSeq" id="WP_204678758.1">
    <property type="nucleotide sequence ID" value="NZ_BSNR01000009.1"/>
</dbReference>
<dbReference type="Gene3D" id="3.40.109.10">
    <property type="entry name" value="NADH Oxidase"/>
    <property type="match status" value="1"/>
</dbReference>
<organism evidence="1 2">
    <name type="scientific">Dyella flava</name>
    <dbReference type="NCBI Taxonomy" id="1920170"/>
    <lineage>
        <taxon>Bacteria</taxon>
        <taxon>Pseudomonadati</taxon>
        <taxon>Pseudomonadota</taxon>
        <taxon>Gammaproteobacteria</taxon>
        <taxon>Lysobacterales</taxon>
        <taxon>Rhodanobacteraceae</taxon>
        <taxon>Dyella</taxon>
    </lineage>
</organism>
<reference evidence="1" key="1">
    <citation type="submission" date="2020-10" db="EMBL/GenBank/DDBJ databases">
        <title>Phylogeny of dyella-like bacteria.</title>
        <authorList>
            <person name="Fu J."/>
        </authorList>
    </citation>
    <scope>NUCLEOTIDE SEQUENCE</scope>
    <source>
        <strain evidence="1">DHOC52</strain>
    </source>
</reference>
<dbReference type="NCBIfam" id="NF047509">
    <property type="entry name" value="Rv3131_FMN_oxido"/>
    <property type="match status" value="1"/>
</dbReference>
<sequence length="393" mass="43874">MQRRAFLKGVGAVTVLVIGGGVWRAYDRGVFSAGQGPAFEPWKDWLQTEDSPLALVRAAILAASPHNTQPWLFKVTDSAIDLYLDPKRYPGALDPYLREEHIGMGCALENLLLAAPANGYIASVMLPSATLTAAADYPDPELVARVVLTSGSKEQSELYQAIPYRHTNRNPCSEKMPPADFVDALGKLASDEPDVKMFLFTKDEDRHRIADLIASCDDTLYADPAVEQGSDSFVRKVWSEVQTHRDGLIDDQFGNPPLTTAARKFLWPEARNFAYQHNLLPTMHYRDRLRTAPLFGMIAVRDRYRREQCLKAGRLWQRAHLLATARGLGGRPANEAVETIDHERWHQQPPQIEAALATLTGDASWQPTFMFMLGYPVSNVLPSPRRPVTDVLI</sequence>
<proteinExistence type="predicted"/>
<keyword evidence="2" id="KW-1185">Reference proteome</keyword>
<dbReference type="EMBL" id="JADIKE010000019">
    <property type="protein sequence ID" value="MBM7123982.1"/>
    <property type="molecule type" value="Genomic_DNA"/>
</dbReference>
<evidence type="ECO:0008006" key="3">
    <source>
        <dbReference type="Google" id="ProtNLM"/>
    </source>
</evidence>
<name>A0ABS2JYB1_9GAMM</name>
<gene>
    <name evidence="1" type="ORF">ISP19_01200</name>
</gene>
<dbReference type="SUPFAM" id="SSF55469">
    <property type="entry name" value="FMN-dependent nitroreductase-like"/>
    <property type="match status" value="2"/>
</dbReference>
<dbReference type="InterPro" id="IPR000415">
    <property type="entry name" value="Nitroreductase-like"/>
</dbReference>
<protein>
    <recommendedName>
        <fullName evidence="3">Nitroreductase family protein</fullName>
    </recommendedName>
</protein>
<dbReference type="Proteomes" id="UP001430149">
    <property type="component" value="Unassembled WGS sequence"/>
</dbReference>
<evidence type="ECO:0000313" key="1">
    <source>
        <dbReference type="EMBL" id="MBM7123982.1"/>
    </source>
</evidence>
<comment type="caution">
    <text evidence="1">The sequence shown here is derived from an EMBL/GenBank/DDBJ whole genome shotgun (WGS) entry which is preliminary data.</text>
</comment>